<feature type="domain" description="PX" evidence="2">
    <location>
        <begin position="8"/>
        <end position="129"/>
    </location>
</feature>
<dbReference type="Pfam" id="PF02204">
    <property type="entry name" value="VPS9"/>
    <property type="match status" value="1"/>
</dbReference>
<evidence type="ECO:0000313" key="5">
    <source>
        <dbReference type="Proteomes" id="UP000323011"/>
    </source>
</evidence>
<dbReference type="SMART" id="SM00312">
    <property type="entry name" value="PX"/>
    <property type="match status" value="1"/>
</dbReference>
<dbReference type="InterPro" id="IPR037191">
    <property type="entry name" value="VPS9_dom_sf"/>
</dbReference>
<dbReference type="PROSITE" id="PS51205">
    <property type="entry name" value="VPS9"/>
    <property type="match status" value="1"/>
</dbReference>
<feature type="compositionally biased region" description="Low complexity" evidence="1">
    <location>
        <begin position="243"/>
        <end position="260"/>
    </location>
</feature>
<feature type="region of interest" description="Disordered" evidence="1">
    <location>
        <begin position="219"/>
        <end position="358"/>
    </location>
</feature>
<feature type="compositionally biased region" description="Low complexity" evidence="1">
    <location>
        <begin position="417"/>
        <end position="426"/>
    </location>
</feature>
<dbReference type="Gene3D" id="1.20.1050.80">
    <property type="entry name" value="VPS9 domain"/>
    <property type="match status" value="1"/>
</dbReference>
<dbReference type="SUPFAM" id="SSF64268">
    <property type="entry name" value="PX domain"/>
    <property type="match status" value="1"/>
</dbReference>
<dbReference type="AlphaFoldDB" id="A0A5A8CAU6"/>
<evidence type="ECO:0000259" key="2">
    <source>
        <dbReference type="PROSITE" id="PS50195"/>
    </source>
</evidence>
<dbReference type="PROSITE" id="PS50195">
    <property type="entry name" value="PX"/>
    <property type="match status" value="1"/>
</dbReference>
<dbReference type="InterPro" id="IPR001683">
    <property type="entry name" value="PX_dom"/>
</dbReference>
<dbReference type="CDD" id="cd06093">
    <property type="entry name" value="PX_domain"/>
    <property type="match status" value="1"/>
</dbReference>
<comment type="caution">
    <text evidence="4">The sequence shown here is derived from an EMBL/GenBank/DDBJ whole genome shotgun (WGS) entry which is preliminary data.</text>
</comment>
<evidence type="ECO:0000256" key="1">
    <source>
        <dbReference type="SAM" id="MobiDB-lite"/>
    </source>
</evidence>
<feature type="region of interest" description="Disordered" evidence="1">
    <location>
        <begin position="560"/>
        <end position="593"/>
    </location>
</feature>
<dbReference type="InterPro" id="IPR036871">
    <property type="entry name" value="PX_dom_sf"/>
</dbReference>
<gene>
    <name evidence="4" type="ORF">FNF29_06238</name>
</gene>
<dbReference type="EMBL" id="VLTN01000046">
    <property type="protein sequence ID" value="KAA0149150.1"/>
    <property type="molecule type" value="Genomic_DNA"/>
</dbReference>
<proteinExistence type="predicted"/>
<dbReference type="Gene3D" id="3.30.1520.10">
    <property type="entry name" value="Phox-like domain"/>
    <property type="match status" value="1"/>
</dbReference>
<evidence type="ECO:0000313" key="4">
    <source>
        <dbReference type="EMBL" id="KAA0149150.1"/>
    </source>
</evidence>
<sequence>MAYPDSNPLRDIVIRDALTITDETGTHAEYCVQVALTGREWEVRRRYRQFLALDERLRAKYARIMERIVFPPKQVFSVAQSVIRSRCHELQRYLLNTASVSVPVQIGAQTSLVRMREVDDFLEVAQHLHCPPGCGTREEKTVARFLAEFRSAPMQAPDAALASVREFVEDLAAWMAHHRAEDLSVVVQDARAAAVAAARGVGEMPGGGGDSSVSLSVAATTGRAQKRADGAAPTPPMPVLRLDAAPAGADSGSGPPMAAAVGASNGTPRGAAEGSSIAEPEASGEPSPSGREPMQLAPPQTPARLRRVGSGSFTDLRPTPTPGSGSESVGKRERPYRLSHSVSARLHSRGGRLAMDEDDDVYGCDDGEGGGRGGAGFGLGAGGAGAGPEDSPSEGDLPTPPASSASSRGGGGGGLGADAADGADAGDPVEPWQLLDDDVDEDTRLLRRAARRAVEAAVVLPLASDLLYRAQQCAGAADAIFSARLAAVHGAMGGLRPDQFGVGPEVEPAARHSSVGEAAAHLLAMEQMPTPALMAERLLRAVRCVYTALASLRQSAPAGPSGAPGSLAAPGPGVAGHVAASPGQLPNPSAAAGSDGVGADDFLPLFLWSVAISGMSRPATCEAFIKGLTPTVDLRGELAYYCTTLEGAVFYVSKLEPVSLSTARPFRSVQLLDGELAAASAGSPRDHRLSMGAAAAAAAAGREPCLIPARALRHPAFRAINAVAAAHILAEAAWEVVCERAAAASKAAEAAATGAPGAAPAAALAGTAARLTRRDMVSVGPTAGWMWVLHPVAPPLPVAVSTAAIAAVPGGVDAPTRASAACLLALSFAPLPPRPVAGCSASLRPWTSVETPRDSDAPAVRRSVSTDAANASAAVSAAAGGAWASLFAHEAEAAGTAGSRGAGSAKASTELVAEAVWAQAASAASRARLPDLVRRVFIVRQSDDKWRVWSGAKQPTRGSAVQT</sequence>
<protein>
    <recommendedName>
        <fullName evidence="6">VPS9 domain-containing protein</fullName>
    </recommendedName>
</protein>
<dbReference type="Proteomes" id="UP000323011">
    <property type="component" value="Unassembled WGS sequence"/>
</dbReference>
<organism evidence="4 5">
    <name type="scientific">Cafeteria roenbergensis</name>
    <name type="common">Marine flagellate</name>
    <dbReference type="NCBI Taxonomy" id="33653"/>
    <lineage>
        <taxon>Eukaryota</taxon>
        <taxon>Sar</taxon>
        <taxon>Stramenopiles</taxon>
        <taxon>Bigyra</taxon>
        <taxon>Opalozoa</taxon>
        <taxon>Bicosoecida</taxon>
        <taxon>Cafeteriaceae</taxon>
        <taxon>Cafeteria</taxon>
    </lineage>
</organism>
<feature type="domain" description="VPS9" evidence="3">
    <location>
        <begin position="475"/>
        <end position="661"/>
    </location>
</feature>
<evidence type="ECO:0000259" key="3">
    <source>
        <dbReference type="PROSITE" id="PS51205"/>
    </source>
</evidence>
<dbReference type="Pfam" id="PF00787">
    <property type="entry name" value="PX"/>
    <property type="match status" value="1"/>
</dbReference>
<accession>A0A5A8CAU6</accession>
<name>A0A5A8CAU6_CAFRO</name>
<dbReference type="InterPro" id="IPR003123">
    <property type="entry name" value="VPS9"/>
</dbReference>
<dbReference type="GO" id="GO:0035091">
    <property type="term" value="F:phosphatidylinositol binding"/>
    <property type="evidence" value="ECO:0007669"/>
    <property type="project" value="InterPro"/>
</dbReference>
<dbReference type="SUPFAM" id="SSF109993">
    <property type="entry name" value="VPS9 domain"/>
    <property type="match status" value="1"/>
</dbReference>
<feature type="compositionally biased region" description="Gly residues" evidence="1">
    <location>
        <begin position="373"/>
        <end position="386"/>
    </location>
</feature>
<evidence type="ECO:0008006" key="6">
    <source>
        <dbReference type="Google" id="ProtNLM"/>
    </source>
</evidence>
<feature type="region of interest" description="Disordered" evidence="1">
    <location>
        <begin position="373"/>
        <end position="436"/>
    </location>
</feature>
<reference evidence="4 5" key="1">
    <citation type="submission" date="2019-07" db="EMBL/GenBank/DDBJ databases">
        <title>Genomes of Cafeteria roenbergensis.</title>
        <authorList>
            <person name="Fischer M.G."/>
            <person name="Hackl T."/>
            <person name="Roman M."/>
        </authorList>
    </citation>
    <scope>NUCLEOTIDE SEQUENCE [LARGE SCALE GENOMIC DNA]</scope>
    <source>
        <strain evidence="4 5">BVI</strain>
    </source>
</reference>
<keyword evidence="5" id="KW-1185">Reference proteome</keyword>